<gene>
    <name evidence="2" type="ORF">JOF54_000101</name>
</gene>
<dbReference type="RefSeq" id="WP_210051981.1">
    <property type="nucleotide sequence ID" value="NZ_BAAAMH010000008.1"/>
</dbReference>
<reference evidence="2 3" key="1">
    <citation type="submission" date="2021-03" db="EMBL/GenBank/DDBJ databases">
        <title>Sequencing the genomes of 1000 actinobacteria strains.</title>
        <authorList>
            <person name="Klenk H.-P."/>
        </authorList>
    </citation>
    <scope>NUCLEOTIDE SEQUENCE [LARGE SCALE GENOMIC DNA]</scope>
    <source>
        <strain evidence="2 3">DSM 12936</strain>
    </source>
</reference>
<dbReference type="Proteomes" id="UP000758168">
    <property type="component" value="Unassembled WGS sequence"/>
</dbReference>
<evidence type="ECO:0000313" key="3">
    <source>
        <dbReference type="Proteomes" id="UP000758168"/>
    </source>
</evidence>
<evidence type="ECO:0000313" key="2">
    <source>
        <dbReference type="EMBL" id="MBP2415179.1"/>
    </source>
</evidence>
<evidence type="ECO:0000256" key="1">
    <source>
        <dbReference type="SAM" id="MobiDB-lite"/>
    </source>
</evidence>
<sequence>MTPTTSTPLPAPVPDRWSTARQEAENAARRPGPDPHGLASLLPWPALSRAAEPRPAS</sequence>
<dbReference type="EMBL" id="JAGIOB010000001">
    <property type="protein sequence ID" value="MBP2415179.1"/>
    <property type="molecule type" value="Genomic_DNA"/>
</dbReference>
<feature type="region of interest" description="Disordered" evidence="1">
    <location>
        <begin position="1"/>
        <end position="57"/>
    </location>
</feature>
<accession>A0ABS4Z2A3</accession>
<comment type="caution">
    <text evidence="2">The sequence shown here is derived from an EMBL/GenBank/DDBJ whole genome shotgun (WGS) entry which is preliminary data.</text>
</comment>
<protein>
    <submittedName>
        <fullName evidence="2">Uncharacterized protein</fullName>
    </submittedName>
</protein>
<name>A0ABS4Z2A3_9ACTN</name>
<keyword evidence="3" id="KW-1185">Reference proteome</keyword>
<proteinExistence type="predicted"/>
<organism evidence="2 3">
    <name type="scientific">Microlunatus capsulatus</name>
    <dbReference type="NCBI Taxonomy" id="99117"/>
    <lineage>
        <taxon>Bacteria</taxon>
        <taxon>Bacillati</taxon>
        <taxon>Actinomycetota</taxon>
        <taxon>Actinomycetes</taxon>
        <taxon>Propionibacteriales</taxon>
        <taxon>Propionibacteriaceae</taxon>
        <taxon>Microlunatus</taxon>
    </lineage>
</organism>
<feature type="compositionally biased region" description="Basic and acidic residues" evidence="1">
    <location>
        <begin position="22"/>
        <end position="33"/>
    </location>
</feature>